<dbReference type="AlphaFoldDB" id="A0A1Y1IXB4"/>
<reference evidence="2 3" key="1">
    <citation type="journal article" date="2014" name="Nat. Commun.">
        <title>Klebsormidium flaccidum genome reveals primary factors for plant terrestrial adaptation.</title>
        <authorList>
            <person name="Hori K."/>
            <person name="Maruyama F."/>
            <person name="Fujisawa T."/>
            <person name="Togashi T."/>
            <person name="Yamamoto N."/>
            <person name="Seo M."/>
            <person name="Sato S."/>
            <person name="Yamada T."/>
            <person name="Mori H."/>
            <person name="Tajima N."/>
            <person name="Moriyama T."/>
            <person name="Ikeuchi M."/>
            <person name="Watanabe M."/>
            <person name="Wada H."/>
            <person name="Kobayashi K."/>
            <person name="Saito M."/>
            <person name="Masuda T."/>
            <person name="Sasaki-Sekimoto Y."/>
            <person name="Mashiguchi K."/>
            <person name="Awai K."/>
            <person name="Shimojima M."/>
            <person name="Masuda S."/>
            <person name="Iwai M."/>
            <person name="Nobusawa T."/>
            <person name="Narise T."/>
            <person name="Kondo S."/>
            <person name="Saito H."/>
            <person name="Sato R."/>
            <person name="Murakawa M."/>
            <person name="Ihara Y."/>
            <person name="Oshima-Yamada Y."/>
            <person name="Ohtaka K."/>
            <person name="Satoh M."/>
            <person name="Sonobe K."/>
            <person name="Ishii M."/>
            <person name="Ohtani R."/>
            <person name="Kanamori-Sato M."/>
            <person name="Honoki R."/>
            <person name="Miyazaki D."/>
            <person name="Mochizuki H."/>
            <person name="Umetsu J."/>
            <person name="Higashi K."/>
            <person name="Shibata D."/>
            <person name="Kamiya Y."/>
            <person name="Sato N."/>
            <person name="Nakamura Y."/>
            <person name="Tabata S."/>
            <person name="Ida S."/>
            <person name="Kurokawa K."/>
            <person name="Ohta H."/>
        </authorList>
    </citation>
    <scope>NUCLEOTIDE SEQUENCE [LARGE SCALE GENOMIC DNA]</scope>
    <source>
        <strain evidence="2 3">NIES-2285</strain>
    </source>
</reference>
<evidence type="ECO:0000313" key="2">
    <source>
        <dbReference type="EMBL" id="GAQ92918.1"/>
    </source>
</evidence>
<gene>
    <name evidence="2" type="ORF">KFL_012010030</name>
</gene>
<accession>A0A1Y1IXB4</accession>
<name>A0A1Y1IXB4_KLENI</name>
<protein>
    <submittedName>
        <fullName evidence="2">Uncharacterized protein</fullName>
    </submittedName>
</protein>
<feature type="compositionally biased region" description="Basic and acidic residues" evidence="1">
    <location>
        <begin position="443"/>
        <end position="457"/>
    </location>
</feature>
<dbReference type="EMBL" id="DF238150">
    <property type="protein sequence ID" value="GAQ92918.1"/>
    <property type="molecule type" value="Genomic_DNA"/>
</dbReference>
<feature type="region of interest" description="Disordered" evidence="1">
    <location>
        <begin position="1"/>
        <end position="24"/>
    </location>
</feature>
<proteinExistence type="predicted"/>
<feature type="region of interest" description="Disordered" evidence="1">
    <location>
        <begin position="429"/>
        <end position="468"/>
    </location>
</feature>
<feature type="compositionally biased region" description="Basic and acidic residues" evidence="1">
    <location>
        <begin position="38"/>
        <end position="57"/>
    </location>
</feature>
<evidence type="ECO:0000256" key="1">
    <source>
        <dbReference type="SAM" id="MobiDB-lite"/>
    </source>
</evidence>
<sequence>MVHRGAANANVLKAVPPNLGGPQANRIWKVEQAAKAKEAQKKRKEYEAEAAAEEERHIAKKSKQPADSKKKATTSNLSKAQGYKPRSQAIPPEEVDENNAYGYGAAGNEDEIPELQPDAMPYANDEDKVPAQEDESSDDDGGEEGHGDDGGEDGGSEEEEERLARIPRRKDSSEAGGGAGRAIVIGGDVDEQYLLQPGRGEETTPERALAKVALISWAVGCDPYPKPEDLLYYRAVMEGMERCEVDGVKNDPKEFFGAATYAYLLHWHTKRMSSARAEYSGVKNIRGVFNATHHFTPDKCRTDEALEELLAKGRELVKDGAWHTDGDGNPFSSDVFVNIANDVWSGDGQCRMTCKQLAWTCLVVQTHLLNKKLSLDRDVNARAMDKQAAEVMAILKKAKADKKKLALKIRPVDKAVDLAAATIAYLESGGGKKKSKKKGSPKNLERDVDVWEDMEKMNEEEEEQAPAA</sequence>
<feature type="region of interest" description="Disordered" evidence="1">
    <location>
        <begin position="38"/>
        <end position="183"/>
    </location>
</feature>
<feature type="compositionally biased region" description="Acidic residues" evidence="1">
    <location>
        <begin position="132"/>
        <end position="142"/>
    </location>
</feature>
<organism evidence="2 3">
    <name type="scientific">Klebsormidium nitens</name>
    <name type="common">Green alga</name>
    <name type="synonym">Ulothrix nitens</name>
    <dbReference type="NCBI Taxonomy" id="105231"/>
    <lineage>
        <taxon>Eukaryota</taxon>
        <taxon>Viridiplantae</taxon>
        <taxon>Streptophyta</taxon>
        <taxon>Klebsormidiophyceae</taxon>
        <taxon>Klebsormidiales</taxon>
        <taxon>Klebsormidiaceae</taxon>
        <taxon>Klebsormidium</taxon>
    </lineage>
</organism>
<feature type="compositionally biased region" description="Acidic residues" evidence="1">
    <location>
        <begin position="150"/>
        <end position="161"/>
    </location>
</feature>
<dbReference type="Proteomes" id="UP000054558">
    <property type="component" value="Unassembled WGS sequence"/>
</dbReference>
<feature type="compositionally biased region" description="Basic residues" evidence="1">
    <location>
        <begin position="431"/>
        <end position="440"/>
    </location>
</feature>
<evidence type="ECO:0000313" key="3">
    <source>
        <dbReference type="Proteomes" id="UP000054558"/>
    </source>
</evidence>
<feature type="compositionally biased region" description="Acidic residues" evidence="1">
    <location>
        <begin position="458"/>
        <end position="468"/>
    </location>
</feature>
<keyword evidence="3" id="KW-1185">Reference proteome</keyword>